<evidence type="ECO:0000256" key="3">
    <source>
        <dbReference type="ARBA" id="ARBA00011918"/>
    </source>
</evidence>
<comment type="catalytic activity">
    <reaction evidence="8">
        <text>a 6-O-methyl-2'-deoxyguanosine in DNA + L-cysteinyl-[protein] = S-methyl-L-cysteinyl-[protein] + a 2'-deoxyguanosine in DNA</text>
        <dbReference type="Rhea" id="RHEA:24000"/>
        <dbReference type="Rhea" id="RHEA-COMP:10131"/>
        <dbReference type="Rhea" id="RHEA-COMP:10132"/>
        <dbReference type="Rhea" id="RHEA-COMP:11367"/>
        <dbReference type="Rhea" id="RHEA-COMP:11368"/>
        <dbReference type="ChEBI" id="CHEBI:29950"/>
        <dbReference type="ChEBI" id="CHEBI:82612"/>
        <dbReference type="ChEBI" id="CHEBI:85445"/>
        <dbReference type="ChEBI" id="CHEBI:85448"/>
        <dbReference type="EC" id="2.1.1.63"/>
    </reaction>
</comment>
<dbReference type="STRING" id="1203190.GCA_000312345_00570"/>
<evidence type="ECO:0000259" key="10">
    <source>
        <dbReference type="Pfam" id="PF02870"/>
    </source>
</evidence>
<evidence type="ECO:0000256" key="2">
    <source>
        <dbReference type="ARBA" id="ARBA00008711"/>
    </source>
</evidence>
<comment type="catalytic activity">
    <reaction evidence="1">
        <text>a 4-O-methyl-thymidine in DNA + L-cysteinyl-[protein] = a thymidine in DNA + S-methyl-L-cysteinyl-[protein]</text>
        <dbReference type="Rhea" id="RHEA:53428"/>
        <dbReference type="Rhea" id="RHEA-COMP:10131"/>
        <dbReference type="Rhea" id="RHEA-COMP:10132"/>
        <dbReference type="Rhea" id="RHEA-COMP:13555"/>
        <dbReference type="Rhea" id="RHEA-COMP:13556"/>
        <dbReference type="ChEBI" id="CHEBI:29950"/>
        <dbReference type="ChEBI" id="CHEBI:82612"/>
        <dbReference type="ChEBI" id="CHEBI:137386"/>
        <dbReference type="ChEBI" id="CHEBI:137387"/>
        <dbReference type="EC" id="2.1.1.63"/>
    </reaction>
</comment>
<evidence type="ECO:0000313" key="12">
    <source>
        <dbReference type="Proteomes" id="UP000182237"/>
    </source>
</evidence>
<dbReference type="InterPro" id="IPR036217">
    <property type="entry name" value="MethylDNA_cys_MeTrfase_DNAb"/>
</dbReference>
<dbReference type="InterPro" id="IPR014048">
    <property type="entry name" value="MethylDNA_cys_MeTrfase_DNA-bd"/>
</dbReference>
<evidence type="ECO:0000256" key="7">
    <source>
        <dbReference type="ARBA" id="ARBA00023204"/>
    </source>
</evidence>
<keyword evidence="12" id="KW-1185">Reference proteome</keyword>
<dbReference type="Gene3D" id="3.30.160.70">
    <property type="entry name" value="Methylated DNA-protein cysteine methyltransferase domain"/>
    <property type="match status" value="1"/>
</dbReference>
<evidence type="ECO:0000256" key="8">
    <source>
        <dbReference type="ARBA" id="ARBA00049348"/>
    </source>
</evidence>
<accession>A0A1H1LFY6</accession>
<reference evidence="11 12" key="1">
    <citation type="submission" date="2016-10" db="EMBL/GenBank/DDBJ databases">
        <authorList>
            <person name="de Groot N.N."/>
        </authorList>
    </citation>
    <scope>NUCLEOTIDE SEQUENCE [LARGE SCALE GENOMIC DNA]</scope>
    <source>
        <strain evidence="11 12">DSM 45434</strain>
    </source>
</reference>
<dbReference type="GO" id="GO:0003908">
    <property type="term" value="F:methylated-DNA-[protein]-cysteine S-methyltransferase activity"/>
    <property type="evidence" value="ECO:0007669"/>
    <property type="project" value="UniProtKB-EC"/>
</dbReference>
<dbReference type="InterPro" id="IPR008332">
    <property type="entry name" value="MethylG_MeTrfase_N"/>
</dbReference>
<dbReference type="PANTHER" id="PTHR10815">
    <property type="entry name" value="METHYLATED-DNA--PROTEIN-CYSTEINE METHYLTRANSFERASE"/>
    <property type="match status" value="1"/>
</dbReference>
<dbReference type="SUPFAM" id="SSF53155">
    <property type="entry name" value="Methylated DNA-protein cysteine methyltransferase domain"/>
    <property type="match status" value="1"/>
</dbReference>
<dbReference type="Pfam" id="PF01035">
    <property type="entry name" value="DNA_binding_1"/>
    <property type="match status" value="1"/>
</dbReference>
<evidence type="ECO:0000256" key="5">
    <source>
        <dbReference type="ARBA" id="ARBA00022679"/>
    </source>
</evidence>
<comment type="similarity">
    <text evidence="2">Belongs to the MGMT family.</text>
</comment>
<dbReference type="EC" id="2.1.1.63" evidence="3"/>
<feature type="domain" description="Methylated-DNA-[protein]-cysteine S-methyltransferase DNA binding" evidence="9">
    <location>
        <begin position="65"/>
        <end position="143"/>
    </location>
</feature>
<sequence>MLVRSETGLARVFFESEDFELRRAELGLDGPATAYPEAEEQLGEYFAGERRAFDLPLDWGEGDGFHRQAQRALADIPYGETRSYAEFATYLGNPAAVRAVGAACAANPLPVVSPCHRVLRSDGSLGGYRGGLEIKRALLDVEAGVR</sequence>
<evidence type="ECO:0000256" key="1">
    <source>
        <dbReference type="ARBA" id="ARBA00001286"/>
    </source>
</evidence>
<keyword evidence="5 11" id="KW-0808">Transferase</keyword>
<dbReference type="CDD" id="cd06445">
    <property type="entry name" value="ATase"/>
    <property type="match status" value="1"/>
</dbReference>
<dbReference type="eggNOG" id="COG0350">
    <property type="taxonomic scope" value="Bacteria"/>
</dbReference>
<evidence type="ECO:0000256" key="4">
    <source>
        <dbReference type="ARBA" id="ARBA00022603"/>
    </source>
</evidence>
<gene>
    <name evidence="11" type="ORF">SAMN04488539_0201</name>
</gene>
<dbReference type="Pfam" id="PF02870">
    <property type="entry name" value="Methyltransf_1N"/>
    <property type="match status" value="1"/>
</dbReference>
<dbReference type="NCBIfam" id="TIGR00589">
    <property type="entry name" value="ogt"/>
    <property type="match status" value="1"/>
</dbReference>
<keyword evidence="7" id="KW-0234">DNA repair</keyword>
<keyword evidence="6" id="KW-0227">DNA damage</keyword>
<proteinExistence type="inferred from homology"/>
<dbReference type="InterPro" id="IPR036388">
    <property type="entry name" value="WH-like_DNA-bd_sf"/>
</dbReference>
<keyword evidence="4 11" id="KW-0489">Methyltransferase</keyword>
<dbReference type="GO" id="GO:0006281">
    <property type="term" value="P:DNA repair"/>
    <property type="evidence" value="ECO:0007669"/>
    <property type="project" value="UniProtKB-KW"/>
</dbReference>
<dbReference type="EMBL" id="LT629765">
    <property type="protein sequence ID" value="SDR73494.1"/>
    <property type="molecule type" value="Genomic_DNA"/>
</dbReference>
<dbReference type="FunFam" id="1.10.10.10:FF:000214">
    <property type="entry name" value="Methylated-DNA--protein-cysteine methyltransferase"/>
    <property type="match status" value="1"/>
</dbReference>
<dbReference type="InterPro" id="IPR036631">
    <property type="entry name" value="MGMT_N_sf"/>
</dbReference>
<feature type="domain" description="Methylguanine DNA methyltransferase ribonuclease-like" evidence="10">
    <location>
        <begin position="2"/>
        <end position="58"/>
    </location>
</feature>
<dbReference type="SUPFAM" id="SSF46767">
    <property type="entry name" value="Methylated DNA-protein cysteine methyltransferase, C-terminal domain"/>
    <property type="match status" value="1"/>
</dbReference>
<dbReference type="Proteomes" id="UP000182237">
    <property type="component" value="Chromosome I"/>
</dbReference>
<dbReference type="GO" id="GO:0032259">
    <property type="term" value="P:methylation"/>
    <property type="evidence" value="ECO:0007669"/>
    <property type="project" value="UniProtKB-KW"/>
</dbReference>
<name>A0A1H1LFY6_9CORY</name>
<evidence type="ECO:0000313" key="11">
    <source>
        <dbReference type="EMBL" id="SDR73494.1"/>
    </source>
</evidence>
<evidence type="ECO:0000256" key="6">
    <source>
        <dbReference type="ARBA" id="ARBA00022763"/>
    </source>
</evidence>
<protein>
    <recommendedName>
        <fullName evidence="3">methylated-DNA--[protein]-cysteine S-methyltransferase</fullName>
        <ecNumber evidence="3">2.1.1.63</ecNumber>
    </recommendedName>
</protein>
<organism evidence="11 12">
    <name type="scientific">Corynebacterium timonense</name>
    <dbReference type="NCBI Taxonomy" id="441500"/>
    <lineage>
        <taxon>Bacteria</taxon>
        <taxon>Bacillati</taxon>
        <taxon>Actinomycetota</taxon>
        <taxon>Actinomycetes</taxon>
        <taxon>Mycobacteriales</taxon>
        <taxon>Corynebacteriaceae</taxon>
        <taxon>Corynebacterium</taxon>
    </lineage>
</organism>
<dbReference type="AlphaFoldDB" id="A0A1H1LFY6"/>
<dbReference type="Gene3D" id="1.10.10.10">
    <property type="entry name" value="Winged helix-like DNA-binding domain superfamily/Winged helix DNA-binding domain"/>
    <property type="match status" value="1"/>
</dbReference>
<evidence type="ECO:0000259" key="9">
    <source>
        <dbReference type="Pfam" id="PF01035"/>
    </source>
</evidence>
<dbReference type="PANTHER" id="PTHR10815:SF5">
    <property type="entry name" value="METHYLATED-DNA--PROTEIN-CYSTEINE METHYLTRANSFERASE"/>
    <property type="match status" value="1"/>
</dbReference>